<evidence type="ECO:0008006" key="4">
    <source>
        <dbReference type="Google" id="ProtNLM"/>
    </source>
</evidence>
<gene>
    <name evidence="2" type="ORF">POL67_39685</name>
</gene>
<protein>
    <recommendedName>
        <fullName evidence="4">Type VI secretion system tip protein VgrG</fullName>
    </recommendedName>
</protein>
<reference evidence="2 3" key="1">
    <citation type="submission" date="2022-11" db="EMBL/GenBank/DDBJ databases">
        <title>Minimal conservation of predation-associated metabolite biosynthetic gene clusters underscores biosynthetic potential of Myxococcota including descriptions for ten novel species: Archangium lansinium sp. nov., Myxococcus landrumus sp. nov., Nannocystis bai.</title>
        <authorList>
            <person name="Ahearne A."/>
            <person name="Stevens C."/>
            <person name="Dowd S."/>
        </authorList>
    </citation>
    <scope>NUCLEOTIDE SEQUENCE [LARGE SCALE GENOMIC DNA]</scope>
    <source>
        <strain evidence="2 3">RJM3</strain>
    </source>
</reference>
<dbReference type="RefSeq" id="WP_271926013.1">
    <property type="nucleotide sequence ID" value="NZ_JAQNDO010000001.1"/>
</dbReference>
<accession>A0ABT5F373</accession>
<dbReference type="Proteomes" id="UP001221411">
    <property type="component" value="Unassembled WGS sequence"/>
</dbReference>
<evidence type="ECO:0000256" key="1">
    <source>
        <dbReference type="SAM" id="MobiDB-lite"/>
    </source>
</evidence>
<dbReference type="EMBL" id="JAQNDO010000001">
    <property type="protein sequence ID" value="MDC0747521.1"/>
    <property type="molecule type" value="Genomic_DNA"/>
</dbReference>
<comment type="caution">
    <text evidence="2">The sequence shown here is derived from an EMBL/GenBank/DDBJ whole genome shotgun (WGS) entry which is preliminary data.</text>
</comment>
<organism evidence="2 3">
    <name type="scientific">Polyangium mundeleinium</name>
    <dbReference type="NCBI Taxonomy" id="2995306"/>
    <lineage>
        <taxon>Bacteria</taxon>
        <taxon>Pseudomonadati</taxon>
        <taxon>Myxococcota</taxon>
        <taxon>Polyangia</taxon>
        <taxon>Polyangiales</taxon>
        <taxon>Polyangiaceae</taxon>
        <taxon>Polyangium</taxon>
    </lineage>
</organism>
<name>A0ABT5F373_9BACT</name>
<evidence type="ECO:0000313" key="3">
    <source>
        <dbReference type="Proteomes" id="UP001221411"/>
    </source>
</evidence>
<keyword evidence="3" id="KW-1185">Reference proteome</keyword>
<proteinExistence type="predicted"/>
<feature type="region of interest" description="Disordered" evidence="1">
    <location>
        <begin position="48"/>
        <end position="73"/>
    </location>
</feature>
<evidence type="ECO:0000313" key="2">
    <source>
        <dbReference type="EMBL" id="MDC0747521.1"/>
    </source>
</evidence>
<sequence>MATEDPLRYFLSLGGTTYPVKTIAGEEALSRTYRFEITLQVEPTDPLDPDALIFTDARSRSRAPPTNGGSRAW</sequence>